<evidence type="ECO:0000256" key="9">
    <source>
        <dbReference type="ARBA" id="ARBA00023136"/>
    </source>
</evidence>
<comment type="similarity">
    <text evidence="3">Belongs to the UQCC3 family.</text>
</comment>
<keyword evidence="10" id="KW-0066">ATP synthesis</keyword>
<comment type="caution">
    <text evidence="12">The sequence shown here is derived from an EMBL/GenBank/DDBJ whole genome shotgun (WGS) entry which is preliminary data.</text>
</comment>
<evidence type="ECO:0000256" key="3">
    <source>
        <dbReference type="ARBA" id="ARBA00006970"/>
    </source>
</evidence>
<dbReference type="OrthoDB" id="9884264at2759"/>
<keyword evidence="13" id="KW-1185">Reference proteome</keyword>
<proteinExistence type="inferred from homology"/>
<dbReference type="EMBL" id="JAAKFY010000010">
    <property type="protein sequence ID" value="KAF3851624.1"/>
    <property type="molecule type" value="Genomic_DNA"/>
</dbReference>
<evidence type="ECO:0000256" key="6">
    <source>
        <dbReference type="ARBA" id="ARBA00022792"/>
    </source>
</evidence>
<dbReference type="PANTHER" id="PTHR36465">
    <property type="entry name" value="UBIQUINOL-CYTOCHROME-C REDUCTASE COMPLEX ASSEMBLY FACTOR 3"/>
    <property type="match status" value="1"/>
</dbReference>
<accession>A0A7J5YPW8</accession>
<evidence type="ECO:0000256" key="10">
    <source>
        <dbReference type="ARBA" id="ARBA00023310"/>
    </source>
</evidence>
<evidence type="ECO:0000256" key="5">
    <source>
        <dbReference type="ARBA" id="ARBA00022692"/>
    </source>
</evidence>
<dbReference type="GO" id="GO:0005743">
    <property type="term" value="C:mitochondrial inner membrane"/>
    <property type="evidence" value="ECO:0007669"/>
    <property type="project" value="UniProtKB-SubCell"/>
</dbReference>
<dbReference type="Proteomes" id="UP000518266">
    <property type="component" value="Unassembled WGS sequence"/>
</dbReference>
<evidence type="ECO:0000256" key="7">
    <source>
        <dbReference type="ARBA" id="ARBA00022989"/>
    </source>
</evidence>
<dbReference type="AlphaFoldDB" id="A0A7J5YPW8"/>
<feature type="transmembrane region" description="Helical" evidence="11">
    <location>
        <begin position="29"/>
        <end position="49"/>
    </location>
</feature>
<evidence type="ECO:0000256" key="4">
    <source>
        <dbReference type="ARBA" id="ARBA00016475"/>
    </source>
</evidence>
<comment type="function">
    <text evidence="1">Required for the assembly of the ubiquinol-cytochrome c reductase complex (mitochondrial respiratory chain complex III or cytochrome b-c1 complex), mediating cytochrome b recruitment and probably stabilization within the complex. Thereby, plays an important role in ATP production by mitochondria. Cardiolipin-binding protein, it may also control the cardiolipin composition of mitochondria membranes and their morphology.</text>
</comment>
<dbReference type="GO" id="GO:0006754">
    <property type="term" value="P:ATP biosynthetic process"/>
    <property type="evidence" value="ECO:0007669"/>
    <property type="project" value="UniProtKB-KW"/>
</dbReference>
<name>A0A7J5YPW8_DISMA</name>
<dbReference type="PANTHER" id="PTHR36465:SF1">
    <property type="entry name" value="UBIQUINOL-CYTOCHROME-C REDUCTASE COMPLEX ASSEMBLY FACTOR 3"/>
    <property type="match status" value="1"/>
</dbReference>
<gene>
    <name evidence="12" type="ORF">F7725_013396</name>
</gene>
<reference evidence="12 13" key="1">
    <citation type="submission" date="2020-03" db="EMBL/GenBank/DDBJ databases">
        <title>Dissostichus mawsoni Genome sequencing and assembly.</title>
        <authorList>
            <person name="Park H."/>
        </authorList>
    </citation>
    <scope>NUCLEOTIDE SEQUENCE [LARGE SCALE GENOMIC DNA]</scope>
    <source>
        <strain evidence="12">DM0001</strain>
        <tissue evidence="12">Muscle</tissue>
    </source>
</reference>
<keyword evidence="8" id="KW-0496">Mitochondrion</keyword>
<organism evidence="12 13">
    <name type="scientific">Dissostichus mawsoni</name>
    <name type="common">Antarctic cod</name>
    <dbReference type="NCBI Taxonomy" id="36200"/>
    <lineage>
        <taxon>Eukaryota</taxon>
        <taxon>Metazoa</taxon>
        <taxon>Chordata</taxon>
        <taxon>Craniata</taxon>
        <taxon>Vertebrata</taxon>
        <taxon>Euteleostomi</taxon>
        <taxon>Actinopterygii</taxon>
        <taxon>Neopterygii</taxon>
        <taxon>Teleostei</taxon>
        <taxon>Neoteleostei</taxon>
        <taxon>Acanthomorphata</taxon>
        <taxon>Eupercaria</taxon>
        <taxon>Perciformes</taxon>
        <taxon>Notothenioidei</taxon>
        <taxon>Nototheniidae</taxon>
        <taxon>Dissostichus</taxon>
    </lineage>
</organism>
<keyword evidence="9 11" id="KW-0472">Membrane</keyword>
<evidence type="ECO:0000313" key="13">
    <source>
        <dbReference type="Proteomes" id="UP000518266"/>
    </source>
</evidence>
<protein>
    <recommendedName>
        <fullName evidence="4">Ubiquinol-cytochrome-c reductase complex assembly factor 3</fullName>
    </recommendedName>
</protein>
<dbReference type="Pfam" id="PF15141">
    <property type="entry name" value="UQCC3"/>
    <property type="match status" value="1"/>
</dbReference>
<keyword evidence="5 11" id="KW-0812">Transmembrane</keyword>
<evidence type="ECO:0000313" key="12">
    <source>
        <dbReference type="EMBL" id="KAF3851624.1"/>
    </source>
</evidence>
<comment type="subcellular location">
    <subcellularLocation>
        <location evidence="2">Mitochondrion inner membrane</location>
        <topology evidence="2">Single-pass membrane protein</topology>
    </subcellularLocation>
</comment>
<evidence type="ECO:0000256" key="1">
    <source>
        <dbReference type="ARBA" id="ARBA00002879"/>
    </source>
</evidence>
<evidence type="ECO:0000256" key="2">
    <source>
        <dbReference type="ARBA" id="ARBA00004434"/>
    </source>
</evidence>
<keyword evidence="6" id="KW-0999">Mitochondrion inner membrane</keyword>
<dbReference type="GO" id="GO:0034551">
    <property type="term" value="P:mitochondrial respiratory chain complex III assembly"/>
    <property type="evidence" value="ECO:0007669"/>
    <property type="project" value="InterPro"/>
</dbReference>
<keyword evidence="7 11" id="KW-1133">Transmembrane helix</keyword>
<evidence type="ECO:0000256" key="8">
    <source>
        <dbReference type="ARBA" id="ARBA00023128"/>
    </source>
</evidence>
<dbReference type="InterPro" id="IPR027896">
    <property type="entry name" value="UQCC3"/>
</dbReference>
<sequence>MTTCCERLSALNQTQNQPPCVSRMSFRTLLASSGMIAAIGLGYGMWTIISPGEERRREMVKNLPEYSSQTMDETRKRTALVMQTLKEAAECNENLSRGVGGK</sequence>
<evidence type="ECO:0000256" key="11">
    <source>
        <dbReference type="SAM" id="Phobius"/>
    </source>
</evidence>